<feature type="region of interest" description="Disordered" evidence="1">
    <location>
        <begin position="323"/>
        <end position="382"/>
    </location>
</feature>
<dbReference type="EMBL" id="KV417331">
    <property type="protein sequence ID" value="KZO90961.1"/>
    <property type="molecule type" value="Genomic_DNA"/>
</dbReference>
<feature type="compositionally biased region" description="Basic and acidic residues" evidence="1">
    <location>
        <begin position="351"/>
        <end position="371"/>
    </location>
</feature>
<feature type="region of interest" description="Disordered" evidence="1">
    <location>
        <begin position="249"/>
        <end position="294"/>
    </location>
</feature>
<protein>
    <submittedName>
        <fullName evidence="2">Uncharacterized protein</fullName>
    </submittedName>
</protein>
<proteinExistence type="predicted"/>
<name>A0A167GVR2_CALVF</name>
<dbReference type="Proteomes" id="UP000076738">
    <property type="component" value="Unassembled WGS sequence"/>
</dbReference>
<organism evidence="2 3">
    <name type="scientific">Calocera viscosa (strain TUFC12733)</name>
    <dbReference type="NCBI Taxonomy" id="1330018"/>
    <lineage>
        <taxon>Eukaryota</taxon>
        <taxon>Fungi</taxon>
        <taxon>Dikarya</taxon>
        <taxon>Basidiomycota</taxon>
        <taxon>Agaricomycotina</taxon>
        <taxon>Dacrymycetes</taxon>
        <taxon>Dacrymycetales</taxon>
        <taxon>Dacrymycetaceae</taxon>
        <taxon>Calocera</taxon>
    </lineage>
</organism>
<evidence type="ECO:0000313" key="3">
    <source>
        <dbReference type="Proteomes" id="UP000076738"/>
    </source>
</evidence>
<feature type="compositionally biased region" description="Pro residues" evidence="1">
    <location>
        <begin position="255"/>
        <end position="268"/>
    </location>
</feature>
<reference evidence="2 3" key="1">
    <citation type="journal article" date="2016" name="Mol. Biol. Evol.">
        <title>Comparative Genomics of Early-Diverging Mushroom-Forming Fungi Provides Insights into the Origins of Lignocellulose Decay Capabilities.</title>
        <authorList>
            <person name="Nagy L.G."/>
            <person name="Riley R."/>
            <person name="Tritt A."/>
            <person name="Adam C."/>
            <person name="Daum C."/>
            <person name="Floudas D."/>
            <person name="Sun H."/>
            <person name="Yadav J.S."/>
            <person name="Pangilinan J."/>
            <person name="Larsson K.H."/>
            <person name="Matsuura K."/>
            <person name="Barry K."/>
            <person name="Labutti K."/>
            <person name="Kuo R."/>
            <person name="Ohm R.A."/>
            <person name="Bhattacharya S.S."/>
            <person name="Shirouzu T."/>
            <person name="Yoshinaga Y."/>
            <person name="Martin F.M."/>
            <person name="Grigoriev I.V."/>
            <person name="Hibbett D.S."/>
        </authorList>
    </citation>
    <scope>NUCLEOTIDE SEQUENCE [LARGE SCALE GENOMIC DNA]</scope>
    <source>
        <strain evidence="2 3">TUFC12733</strain>
    </source>
</reference>
<dbReference type="OrthoDB" id="5979581at2759"/>
<evidence type="ECO:0000256" key="1">
    <source>
        <dbReference type="SAM" id="MobiDB-lite"/>
    </source>
</evidence>
<accession>A0A167GVR2</accession>
<gene>
    <name evidence="2" type="ORF">CALVIDRAFT_531140</name>
</gene>
<feature type="compositionally biased region" description="Low complexity" evidence="1">
    <location>
        <begin position="338"/>
        <end position="349"/>
    </location>
</feature>
<evidence type="ECO:0000313" key="2">
    <source>
        <dbReference type="EMBL" id="KZO90961.1"/>
    </source>
</evidence>
<keyword evidence="3" id="KW-1185">Reference proteome</keyword>
<sequence>MSGYVGQYSPLSMDTDLMGAEFAPFLRASMLCIDIGDAVDAVINRAYASEENQRLQVEPFHDLPEGYLSSPAILGDKSGSSPREQRGEGVAKRVKELLEAIGTQDGEQAEPEDGGRILTSPGTRLTEEAARAWTALLSSMLALSPDQRPTIKEVCDRLDNDVGLGGYWTGRKLYFNKHSSSSFPSSLFYELGELPERNSVLDQKRDDIRLPTLKIYTTLSSSVPVAAADSALDRLEDYAQAVPDYLPASSELELPPAPAPPAPPAPPEHQPRRPTPESSTNELDPPTEWELSPGMDVARISTSFKRLHAERLALTALLREHTPVQSPSDVDGLRPRLRGLSSSSGCSVRQRARDEIGAHQQPRERQRRPEPGEGPDVEEPSRPALELAVAQSAELFYYTRELLDRLVVTADELAKARQSGGGEDEGKQSEVQRLLRTASSAWCSAVPAGGEPNGCAKGAGRKASVSCRW</sequence>
<dbReference type="AlphaFoldDB" id="A0A167GVR2"/>